<feature type="non-terminal residue" evidence="2">
    <location>
        <position position="53"/>
    </location>
</feature>
<name>A0A699QBB3_TANCI</name>
<feature type="region of interest" description="Disordered" evidence="1">
    <location>
        <begin position="31"/>
        <end position="53"/>
    </location>
</feature>
<evidence type="ECO:0000256" key="1">
    <source>
        <dbReference type="SAM" id="MobiDB-lite"/>
    </source>
</evidence>
<gene>
    <name evidence="2" type="ORF">Tci_836876</name>
</gene>
<comment type="caution">
    <text evidence="2">The sequence shown here is derived from an EMBL/GenBank/DDBJ whole genome shotgun (WGS) entry which is preliminary data.</text>
</comment>
<dbReference type="AlphaFoldDB" id="A0A699QBB3"/>
<protein>
    <submittedName>
        <fullName evidence="2">Uncharacterized protein</fullName>
    </submittedName>
</protein>
<dbReference type="EMBL" id="BKCJ011004373">
    <property type="protein sequence ID" value="GFC64906.1"/>
    <property type="molecule type" value="Genomic_DNA"/>
</dbReference>
<accession>A0A699QBB3</accession>
<evidence type="ECO:0000313" key="2">
    <source>
        <dbReference type="EMBL" id="GFC64906.1"/>
    </source>
</evidence>
<proteinExistence type="predicted"/>
<reference evidence="2" key="1">
    <citation type="journal article" date="2019" name="Sci. Rep.">
        <title>Draft genome of Tanacetum cinerariifolium, the natural source of mosquito coil.</title>
        <authorList>
            <person name="Yamashiro T."/>
            <person name="Shiraishi A."/>
            <person name="Satake H."/>
            <person name="Nakayama K."/>
        </authorList>
    </citation>
    <scope>NUCLEOTIDE SEQUENCE</scope>
</reference>
<organism evidence="2">
    <name type="scientific">Tanacetum cinerariifolium</name>
    <name type="common">Dalmatian daisy</name>
    <name type="synonym">Chrysanthemum cinerariifolium</name>
    <dbReference type="NCBI Taxonomy" id="118510"/>
    <lineage>
        <taxon>Eukaryota</taxon>
        <taxon>Viridiplantae</taxon>
        <taxon>Streptophyta</taxon>
        <taxon>Embryophyta</taxon>
        <taxon>Tracheophyta</taxon>
        <taxon>Spermatophyta</taxon>
        <taxon>Magnoliopsida</taxon>
        <taxon>eudicotyledons</taxon>
        <taxon>Gunneridae</taxon>
        <taxon>Pentapetalae</taxon>
        <taxon>asterids</taxon>
        <taxon>campanulids</taxon>
        <taxon>Asterales</taxon>
        <taxon>Asteraceae</taxon>
        <taxon>Asteroideae</taxon>
        <taxon>Anthemideae</taxon>
        <taxon>Anthemidinae</taxon>
        <taxon>Tanacetum</taxon>
    </lineage>
</organism>
<sequence length="53" mass="5351">MEDCLDCCDEASVREVNGGGIVFEVTKSSSGEIPGETIGERGSDMMGLGGGPA</sequence>